<evidence type="ECO:0000313" key="7">
    <source>
        <dbReference type="EMBL" id="MFC3150803.1"/>
    </source>
</evidence>
<gene>
    <name evidence="5" type="primary">apaH</name>
    <name evidence="7" type="ORF">ACFOEK_07175</name>
</gene>
<accession>A0ABV7HE26</accession>
<evidence type="ECO:0000256" key="5">
    <source>
        <dbReference type="HAMAP-Rule" id="MF_00199"/>
    </source>
</evidence>
<dbReference type="RefSeq" id="WP_386718277.1">
    <property type="nucleotide sequence ID" value="NZ_JBHRSZ010000002.1"/>
</dbReference>
<comment type="function">
    <text evidence="1 5">Hydrolyzes diadenosine 5',5'''-P1,P4-tetraphosphate to yield ADP.</text>
</comment>
<evidence type="ECO:0000256" key="4">
    <source>
        <dbReference type="ARBA" id="ARBA00049417"/>
    </source>
</evidence>
<dbReference type="EC" id="3.6.1.41" evidence="5"/>
<evidence type="ECO:0000259" key="6">
    <source>
        <dbReference type="Pfam" id="PF00149"/>
    </source>
</evidence>
<evidence type="ECO:0000256" key="1">
    <source>
        <dbReference type="ARBA" id="ARBA00003413"/>
    </source>
</evidence>
<comment type="catalytic activity">
    <reaction evidence="4 5">
        <text>P(1),P(4)-bis(5'-adenosyl) tetraphosphate + H2O = 2 ADP + 2 H(+)</text>
        <dbReference type="Rhea" id="RHEA:24252"/>
        <dbReference type="ChEBI" id="CHEBI:15377"/>
        <dbReference type="ChEBI" id="CHEBI:15378"/>
        <dbReference type="ChEBI" id="CHEBI:58141"/>
        <dbReference type="ChEBI" id="CHEBI:456216"/>
        <dbReference type="EC" id="3.6.1.41"/>
    </reaction>
</comment>
<reference evidence="8" key="1">
    <citation type="journal article" date="2019" name="Int. J. Syst. Evol. Microbiol.">
        <title>The Global Catalogue of Microorganisms (GCM) 10K type strain sequencing project: providing services to taxonomists for standard genome sequencing and annotation.</title>
        <authorList>
            <consortium name="The Broad Institute Genomics Platform"/>
            <consortium name="The Broad Institute Genome Sequencing Center for Infectious Disease"/>
            <person name="Wu L."/>
            <person name="Ma J."/>
        </authorList>
    </citation>
    <scope>NUCLEOTIDE SEQUENCE [LARGE SCALE GENOMIC DNA]</scope>
    <source>
        <strain evidence="8">KCTC 52438</strain>
    </source>
</reference>
<dbReference type="Pfam" id="PF00149">
    <property type="entry name" value="Metallophos"/>
    <property type="match status" value="1"/>
</dbReference>
<dbReference type="NCBIfam" id="TIGR00668">
    <property type="entry name" value="apaH"/>
    <property type="match status" value="1"/>
</dbReference>
<dbReference type="InterPro" id="IPR004617">
    <property type="entry name" value="ApaH"/>
</dbReference>
<dbReference type="PANTHER" id="PTHR40942">
    <property type="match status" value="1"/>
</dbReference>
<proteinExistence type="inferred from homology"/>
<protein>
    <recommendedName>
        <fullName evidence="5">Bis(5'-nucleosyl)-tetraphosphatase, symmetrical</fullName>
        <ecNumber evidence="5">3.6.1.41</ecNumber>
    </recommendedName>
    <alternativeName>
        <fullName evidence="5">Ap4A hydrolase</fullName>
    </alternativeName>
    <alternativeName>
        <fullName evidence="5">Diadenosine 5',5'''-P1,P4-tetraphosphate pyrophosphohydrolase</fullName>
    </alternativeName>
    <alternativeName>
        <fullName evidence="5">Diadenosine tetraphosphatase</fullName>
    </alternativeName>
</protein>
<keyword evidence="3 5" id="KW-0378">Hydrolase</keyword>
<evidence type="ECO:0000256" key="3">
    <source>
        <dbReference type="ARBA" id="ARBA00022801"/>
    </source>
</evidence>
<organism evidence="7 8">
    <name type="scientific">Litoribrevibacter euphylliae</name>
    <dbReference type="NCBI Taxonomy" id="1834034"/>
    <lineage>
        <taxon>Bacteria</taxon>
        <taxon>Pseudomonadati</taxon>
        <taxon>Pseudomonadota</taxon>
        <taxon>Gammaproteobacteria</taxon>
        <taxon>Oceanospirillales</taxon>
        <taxon>Oceanospirillaceae</taxon>
        <taxon>Litoribrevibacter</taxon>
    </lineage>
</organism>
<dbReference type="CDD" id="cd07422">
    <property type="entry name" value="MPP_ApaH"/>
    <property type="match status" value="1"/>
</dbReference>
<dbReference type="GO" id="GO:0008803">
    <property type="term" value="F:bis(5'-nucleosyl)-tetraphosphatase (symmetrical) activity"/>
    <property type="evidence" value="ECO:0007669"/>
    <property type="project" value="UniProtKB-EC"/>
</dbReference>
<sequence length="272" mass="30832">MSTYAIGDIQGCYDELLALLDLIEFDPSEDTVWLAGDLVNRGPKSLETLRYVKSLGKSAISVLGNHDLHLLACAHGIKKAKGSLKAILEAPDRDELLNWLCQQPLVHHSSKLNFTMVHAGIPPIWDLKKAIKLSREVEAVLQSDSRQSYFEHMYGDQPDTWSDDLTGLDRLRVITNYFTRMRFCNEAGKLELETKETADNWPEGYQPWFNFRRAKLKKQRLVFGHWAALEGNTQSDTVFGLDTGCVWGGALTALRLEDLQRFSLPCDAYKRS</sequence>
<comment type="caution">
    <text evidence="7">The sequence shown here is derived from an EMBL/GenBank/DDBJ whole genome shotgun (WGS) entry which is preliminary data.</text>
</comment>
<comment type="similarity">
    <text evidence="2 5">Belongs to the Ap4A hydrolase family.</text>
</comment>
<dbReference type="InterPro" id="IPR029052">
    <property type="entry name" value="Metallo-depent_PP-like"/>
</dbReference>
<dbReference type="HAMAP" id="MF_00199">
    <property type="entry name" value="ApaH"/>
    <property type="match status" value="1"/>
</dbReference>
<dbReference type="Proteomes" id="UP001595476">
    <property type="component" value="Unassembled WGS sequence"/>
</dbReference>
<name>A0ABV7HE26_9GAMM</name>
<evidence type="ECO:0000313" key="8">
    <source>
        <dbReference type="Proteomes" id="UP001595476"/>
    </source>
</evidence>
<keyword evidence="8" id="KW-1185">Reference proteome</keyword>
<evidence type="ECO:0000256" key="2">
    <source>
        <dbReference type="ARBA" id="ARBA00005419"/>
    </source>
</evidence>
<dbReference type="InterPro" id="IPR004843">
    <property type="entry name" value="Calcineurin-like_PHP"/>
</dbReference>
<dbReference type="PANTHER" id="PTHR40942:SF4">
    <property type="entry name" value="CYTOCHROME C5"/>
    <property type="match status" value="1"/>
</dbReference>
<feature type="domain" description="Calcineurin-like phosphoesterase" evidence="6">
    <location>
        <begin position="2"/>
        <end position="140"/>
    </location>
</feature>
<dbReference type="SUPFAM" id="SSF56300">
    <property type="entry name" value="Metallo-dependent phosphatases"/>
    <property type="match status" value="1"/>
</dbReference>
<dbReference type="NCBIfam" id="NF001204">
    <property type="entry name" value="PRK00166.1"/>
    <property type="match status" value="1"/>
</dbReference>
<dbReference type="EMBL" id="JBHRSZ010000002">
    <property type="protein sequence ID" value="MFC3150803.1"/>
    <property type="molecule type" value="Genomic_DNA"/>
</dbReference>
<dbReference type="Gene3D" id="3.60.21.10">
    <property type="match status" value="1"/>
</dbReference>
<dbReference type="PIRSF" id="PIRSF000903">
    <property type="entry name" value="B5n-ttraPtase_sm"/>
    <property type="match status" value="1"/>
</dbReference>